<keyword evidence="4" id="KW-0804">Transcription</keyword>
<dbReference type="AlphaFoldDB" id="A0AAJ0C149"/>
<evidence type="ECO:0000256" key="5">
    <source>
        <dbReference type="ARBA" id="ARBA00023242"/>
    </source>
</evidence>
<keyword evidence="5" id="KW-0539">Nucleus</keyword>
<dbReference type="GeneID" id="85308369"/>
<protein>
    <recommendedName>
        <fullName evidence="6">Zn(2)-C6 fungal-type domain-containing protein</fullName>
    </recommendedName>
</protein>
<evidence type="ECO:0000313" key="7">
    <source>
        <dbReference type="EMBL" id="KAK1768025.1"/>
    </source>
</evidence>
<keyword evidence="8" id="KW-1185">Reference proteome</keyword>
<organism evidence="7 8">
    <name type="scientific">Phialemonium atrogriseum</name>
    <dbReference type="NCBI Taxonomy" id="1093897"/>
    <lineage>
        <taxon>Eukaryota</taxon>
        <taxon>Fungi</taxon>
        <taxon>Dikarya</taxon>
        <taxon>Ascomycota</taxon>
        <taxon>Pezizomycotina</taxon>
        <taxon>Sordariomycetes</taxon>
        <taxon>Sordariomycetidae</taxon>
        <taxon>Cephalothecales</taxon>
        <taxon>Cephalothecaceae</taxon>
        <taxon>Phialemonium</taxon>
    </lineage>
</organism>
<dbReference type="EMBL" id="MU839006">
    <property type="protein sequence ID" value="KAK1768025.1"/>
    <property type="molecule type" value="Genomic_DNA"/>
</dbReference>
<dbReference type="PANTHER" id="PTHR47660">
    <property type="entry name" value="TRANSCRIPTION FACTOR WITH C2H2 AND ZN(2)-CYS(6) DNA BINDING DOMAIN (EUROFUNG)-RELATED-RELATED"/>
    <property type="match status" value="1"/>
</dbReference>
<dbReference type="Gene3D" id="4.10.240.10">
    <property type="entry name" value="Zn(2)-C6 fungal-type DNA-binding domain"/>
    <property type="match status" value="1"/>
</dbReference>
<dbReference type="GO" id="GO:0008270">
    <property type="term" value="F:zinc ion binding"/>
    <property type="evidence" value="ECO:0007669"/>
    <property type="project" value="InterPro"/>
</dbReference>
<evidence type="ECO:0000313" key="8">
    <source>
        <dbReference type="Proteomes" id="UP001244011"/>
    </source>
</evidence>
<feature type="domain" description="Zn(2)-C6 fungal-type" evidence="6">
    <location>
        <begin position="19"/>
        <end position="49"/>
    </location>
</feature>
<dbReference type="PANTHER" id="PTHR47660:SF3">
    <property type="entry name" value="FINGER DOMAIN PROTEIN, PUTATIVE (AFU_ORTHOLOGUE AFUA_4G03310)-RELATED"/>
    <property type="match status" value="1"/>
</dbReference>
<gene>
    <name evidence="7" type="ORF">QBC33DRAFT_470538</name>
</gene>
<dbReference type="InterPro" id="IPR001138">
    <property type="entry name" value="Zn2Cys6_DnaBD"/>
</dbReference>
<keyword evidence="3" id="KW-0805">Transcription regulation</keyword>
<dbReference type="Proteomes" id="UP001244011">
    <property type="component" value="Unassembled WGS sequence"/>
</dbReference>
<reference evidence="7" key="1">
    <citation type="submission" date="2023-06" db="EMBL/GenBank/DDBJ databases">
        <title>Genome-scale phylogeny and comparative genomics of the fungal order Sordariales.</title>
        <authorList>
            <consortium name="Lawrence Berkeley National Laboratory"/>
            <person name="Hensen N."/>
            <person name="Bonometti L."/>
            <person name="Westerberg I."/>
            <person name="Brannstrom I.O."/>
            <person name="Guillou S."/>
            <person name="Cros-Aarteil S."/>
            <person name="Calhoun S."/>
            <person name="Haridas S."/>
            <person name="Kuo A."/>
            <person name="Mondo S."/>
            <person name="Pangilinan J."/>
            <person name="Riley R."/>
            <person name="Labutti K."/>
            <person name="Andreopoulos B."/>
            <person name="Lipzen A."/>
            <person name="Chen C."/>
            <person name="Yanf M."/>
            <person name="Daum C."/>
            <person name="Ng V."/>
            <person name="Clum A."/>
            <person name="Steindorff A."/>
            <person name="Ohm R."/>
            <person name="Martin F."/>
            <person name="Silar P."/>
            <person name="Natvig D."/>
            <person name="Lalanne C."/>
            <person name="Gautier V."/>
            <person name="Ament-Velasquez S.L."/>
            <person name="Kruys A."/>
            <person name="Hutchinson M.I."/>
            <person name="Powell A.J."/>
            <person name="Barry K."/>
            <person name="Miller A.N."/>
            <person name="Grigoriev I.V."/>
            <person name="Debuchy R."/>
            <person name="Gladieux P."/>
            <person name="Thoren M.H."/>
            <person name="Johannesson H."/>
        </authorList>
    </citation>
    <scope>NUCLEOTIDE SEQUENCE</scope>
    <source>
        <strain evidence="7">8032-3</strain>
    </source>
</reference>
<dbReference type="InterPro" id="IPR036864">
    <property type="entry name" value="Zn2-C6_fun-type_DNA-bd_sf"/>
</dbReference>
<sequence>MRQSLSSAERGNPPPRRKSCTGCIKAKRRCDLGWPACLRCSQRKMECRYSPTPAAKRKFNRAGDSMQALQGDSSVPNSELPLGLSHWDLQLGQLEPAASLTSLMGNSSPQMDCSLSMLDYIMDTPEDTLNEILAVEPSSAQLDLIPYPQYTPMQQATLISTRFQYALDEIIKAPKTMVFETQTPWCHPQLYKDHMPRSMQDAHACCGLYIAKNPTNSTIILRTIEARVQDLVSSPLPTSPLDLLAHTHALLLYQIIRLFDGDIRASGTAEATNPALEAACMALLDHISLDHPPPPGSAADGREALPLHPLGATRAFWEGWVFQESASRTFPMTLFMLQLYRLLRAQRPMQCVGRVCARRSWTLSAHLWRAADAVDFAVAWRDRDHFVVRDGNVLEVVRDARADDIETFGKILISALMGIDETKGWLLSRGGSL</sequence>
<keyword evidence="2" id="KW-0862">Zinc</keyword>
<dbReference type="PROSITE" id="PS50048">
    <property type="entry name" value="ZN2_CY6_FUNGAL_2"/>
    <property type="match status" value="1"/>
</dbReference>
<dbReference type="SMART" id="SM00066">
    <property type="entry name" value="GAL4"/>
    <property type="match status" value="1"/>
</dbReference>
<evidence type="ECO:0000256" key="2">
    <source>
        <dbReference type="ARBA" id="ARBA00022833"/>
    </source>
</evidence>
<dbReference type="RefSeq" id="XP_060284238.1">
    <property type="nucleotide sequence ID" value="XM_060425182.1"/>
</dbReference>
<name>A0AAJ0C149_9PEZI</name>
<comment type="caution">
    <text evidence="7">The sequence shown here is derived from an EMBL/GenBank/DDBJ whole genome shotgun (WGS) entry which is preliminary data.</text>
</comment>
<dbReference type="Pfam" id="PF00172">
    <property type="entry name" value="Zn_clus"/>
    <property type="match status" value="1"/>
</dbReference>
<evidence type="ECO:0000256" key="4">
    <source>
        <dbReference type="ARBA" id="ARBA00023163"/>
    </source>
</evidence>
<dbReference type="CDD" id="cd00067">
    <property type="entry name" value="GAL4"/>
    <property type="match status" value="1"/>
</dbReference>
<dbReference type="GO" id="GO:0000981">
    <property type="term" value="F:DNA-binding transcription factor activity, RNA polymerase II-specific"/>
    <property type="evidence" value="ECO:0007669"/>
    <property type="project" value="InterPro"/>
</dbReference>
<evidence type="ECO:0000256" key="3">
    <source>
        <dbReference type="ARBA" id="ARBA00023015"/>
    </source>
</evidence>
<proteinExistence type="predicted"/>
<dbReference type="SUPFAM" id="SSF57701">
    <property type="entry name" value="Zn2/Cys6 DNA-binding domain"/>
    <property type="match status" value="1"/>
</dbReference>
<evidence type="ECO:0000259" key="6">
    <source>
        <dbReference type="PROSITE" id="PS50048"/>
    </source>
</evidence>
<accession>A0AAJ0C149</accession>
<keyword evidence="1" id="KW-0479">Metal-binding</keyword>
<evidence type="ECO:0000256" key="1">
    <source>
        <dbReference type="ARBA" id="ARBA00022723"/>
    </source>
</evidence>